<dbReference type="InterPro" id="IPR051574">
    <property type="entry name" value="ZnF_E-box_Homeobox"/>
</dbReference>
<dbReference type="GO" id="GO:0000122">
    <property type="term" value="P:negative regulation of transcription by RNA polymerase II"/>
    <property type="evidence" value="ECO:0007669"/>
    <property type="project" value="UniProtKB-ARBA"/>
</dbReference>
<evidence type="ECO:0000256" key="12">
    <source>
        <dbReference type="SAM" id="MobiDB-lite"/>
    </source>
</evidence>
<dbReference type="SUPFAM" id="SSF46689">
    <property type="entry name" value="Homeodomain-like"/>
    <property type="match status" value="1"/>
</dbReference>
<evidence type="ECO:0000256" key="5">
    <source>
        <dbReference type="ARBA" id="ARBA00022833"/>
    </source>
</evidence>
<feature type="region of interest" description="Disordered" evidence="12">
    <location>
        <begin position="226"/>
        <end position="247"/>
    </location>
</feature>
<dbReference type="GO" id="GO:0008270">
    <property type="term" value="F:zinc ion binding"/>
    <property type="evidence" value="ECO:0007669"/>
    <property type="project" value="UniProtKB-KW"/>
</dbReference>
<dbReference type="GO" id="GO:0005634">
    <property type="term" value="C:nucleus"/>
    <property type="evidence" value="ECO:0007669"/>
    <property type="project" value="UniProtKB-SubCell"/>
</dbReference>
<comment type="caution">
    <text evidence="15">The sequence shown here is derived from an EMBL/GenBank/DDBJ whole genome shotgun (WGS) entry which is preliminary data.</text>
</comment>
<dbReference type="GO" id="GO:0000978">
    <property type="term" value="F:RNA polymerase II cis-regulatory region sequence-specific DNA binding"/>
    <property type="evidence" value="ECO:0007669"/>
    <property type="project" value="TreeGrafter"/>
</dbReference>
<accession>A0A553NV89</accession>
<evidence type="ECO:0000256" key="9">
    <source>
        <dbReference type="PROSITE-ProRule" id="PRU00042"/>
    </source>
</evidence>
<feature type="domain" description="C2H2-type" evidence="14">
    <location>
        <begin position="112"/>
        <end position="139"/>
    </location>
</feature>
<dbReference type="SUPFAM" id="SSF57667">
    <property type="entry name" value="beta-beta-alpha zinc fingers"/>
    <property type="match status" value="4"/>
</dbReference>
<dbReference type="GO" id="GO:0000981">
    <property type="term" value="F:DNA-binding transcription factor activity, RNA polymerase II-specific"/>
    <property type="evidence" value="ECO:0007669"/>
    <property type="project" value="TreeGrafter"/>
</dbReference>
<evidence type="ECO:0000256" key="8">
    <source>
        <dbReference type="ARBA" id="ARBA00023242"/>
    </source>
</evidence>
<evidence type="ECO:0000259" key="13">
    <source>
        <dbReference type="PROSITE" id="PS50071"/>
    </source>
</evidence>
<keyword evidence="8 10" id="KW-0539">Nucleus</keyword>
<dbReference type="Gene3D" id="1.10.10.60">
    <property type="entry name" value="Homeodomain-like"/>
    <property type="match status" value="1"/>
</dbReference>
<feature type="domain" description="C2H2-type" evidence="14">
    <location>
        <begin position="81"/>
        <end position="103"/>
    </location>
</feature>
<feature type="compositionally biased region" description="Acidic residues" evidence="12">
    <location>
        <begin position="540"/>
        <end position="559"/>
    </location>
</feature>
<keyword evidence="2" id="KW-0479">Metal-binding</keyword>
<keyword evidence="5" id="KW-0862">Zinc</keyword>
<dbReference type="OMA" id="PRAFKHK"/>
<keyword evidence="16" id="KW-1185">Reference proteome</keyword>
<feature type="DNA-binding region" description="Homeobox" evidence="10">
    <location>
        <begin position="394"/>
        <end position="453"/>
    </location>
</feature>
<keyword evidence="3" id="KW-0677">Repeat</keyword>
<feature type="domain" description="C2H2-type" evidence="14">
    <location>
        <begin position="647"/>
        <end position="674"/>
    </location>
</feature>
<reference evidence="15 16" key="1">
    <citation type="journal article" date="2018" name="Nat. Ecol. Evol.">
        <title>Genomic signatures of mitonuclear coevolution across populations of Tigriopus californicus.</title>
        <authorList>
            <person name="Barreto F.S."/>
            <person name="Watson E.T."/>
            <person name="Lima T.G."/>
            <person name="Willett C.S."/>
            <person name="Edmands S."/>
            <person name="Li W."/>
            <person name="Burton R.S."/>
        </authorList>
    </citation>
    <scope>NUCLEOTIDE SEQUENCE [LARGE SCALE GENOMIC DNA]</scope>
    <source>
        <strain evidence="15 16">San Diego</strain>
    </source>
</reference>
<dbReference type="AlphaFoldDB" id="A0A553NV89"/>
<comment type="subcellular location">
    <subcellularLocation>
        <location evidence="1 10 11">Nucleus</location>
    </subcellularLocation>
</comment>
<dbReference type="PANTHER" id="PTHR24391:SF27">
    <property type="entry name" value="ZINC FINGER PROTEIN 1"/>
    <property type="match status" value="1"/>
</dbReference>
<evidence type="ECO:0000256" key="4">
    <source>
        <dbReference type="ARBA" id="ARBA00022771"/>
    </source>
</evidence>
<evidence type="ECO:0000256" key="3">
    <source>
        <dbReference type="ARBA" id="ARBA00022737"/>
    </source>
</evidence>
<feature type="domain" description="C2H2-type" evidence="14">
    <location>
        <begin position="675"/>
        <end position="702"/>
    </location>
</feature>
<feature type="region of interest" description="Disordered" evidence="12">
    <location>
        <begin position="1"/>
        <end position="25"/>
    </location>
</feature>
<dbReference type="InterPro" id="IPR001356">
    <property type="entry name" value="HD"/>
</dbReference>
<feature type="domain" description="Homeobox" evidence="13">
    <location>
        <begin position="392"/>
        <end position="452"/>
    </location>
</feature>
<dbReference type="Proteomes" id="UP000318571">
    <property type="component" value="Chromosome 1"/>
</dbReference>
<feature type="region of interest" description="Disordered" evidence="12">
    <location>
        <begin position="150"/>
        <end position="195"/>
    </location>
</feature>
<protein>
    <submittedName>
        <fullName evidence="15">Uncharacterized protein</fullName>
    </submittedName>
</protein>
<evidence type="ECO:0000256" key="11">
    <source>
        <dbReference type="RuleBase" id="RU000682"/>
    </source>
</evidence>
<dbReference type="STRING" id="6832.A0A553NV89"/>
<dbReference type="Pfam" id="PF00096">
    <property type="entry name" value="zf-C2H2"/>
    <property type="match status" value="5"/>
</dbReference>
<evidence type="ECO:0000256" key="7">
    <source>
        <dbReference type="ARBA" id="ARBA00023155"/>
    </source>
</evidence>
<evidence type="ECO:0000313" key="15">
    <source>
        <dbReference type="EMBL" id="TRY69353.1"/>
    </source>
</evidence>
<evidence type="ECO:0000256" key="10">
    <source>
        <dbReference type="PROSITE-ProRule" id="PRU00108"/>
    </source>
</evidence>
<dbReference type="InterPro" id="IPR013087">
    <property type="entry name" value="Znf_C2H2_type"/>
</dbReference>
<dbReference type="SMART" id="SM00355">
    <property type="entry name" value="ZnF_C2H2"/>
    <property type="match status" value="7"/>
</dbReference>
<feature type="domain" description="C2H2-type" evidence="14">
    <location>
        <begin position="140"/>
        <end position="170"/>
    </location>
</feature>
<feature type="region of interest" description="Disordered" evidence="12">
    <location>
        <begin position="498"/>
        <end position="592"/>
    </location>
</feature>
<feature type="compositionally biased region" description="Polar residues" evidence="12">
    <location>
        <begin position="162"/>
        <end position="180"/>
    </location>
</feature>
<dbReference type="SMART" id="SM00389">
    <property type="entry name" value="HOX"/>
    <property type="match status" value="1"/>
</dbReference>
<dbReference type="CDD" id="cd00086">
    <property type="entry name" value="homeodomain"/>
    <property type="match status" value="1"/>
</dbReference>
<feature type="region of interest" description="Disordered" evidence="12">
    <location>
        <begin position="361"/>
        <end position="401"/>
    </location>
</feature>
<evidence type="ECO:0000256" key="1">
    <source>
        <dbReference type="ARBA" id="ARBA00004123"/>
    </source>
</evidence>
<feature type="compositionally biased region" description="Low complexity" evidence="12">
    <location>
        <begin position="226"/>
        <end position="246"/>
    </location>
</feature>
<dbReference type="EMBL" id="VCGU01000010">
    <property type="protein sequence ID" value="TRY69353.1"/>
    <property type="molecule type" value="Genomic_DNA"/>
</dbReference>
<keyword evidence="4 9" id="KW-0863">Zinc-finger</keyword>
<dbReference type="PROSITE" id="PS50071">
    <property type="entry name" value="HOMEOBOX_2"/>
    <property type="match status" value="1"/>
</dbReference>
<name>A0A553NV89_TIGCA</name>
<dbReference type="FunFam" id="3.30.160.60:FF:000045">
    <property type="entry name" value="ZFP69 zinc finger protein B"/>
    <property type="match status" value="2"/>
</dbReference>
<evidence type="ECO:0000313" key="16">
    <source>
        <dbReference type="Proteomes" id="UP000318571"/>
    </source>
</evidence>
<keyword evidence="7 10" id="KW-0371">Homeobox</keyword>
<dbReference type="PANTHER" id="PTHR24391">
    <property type="entry name" value="HISTONE H4 TRANSCRIPTION FACTOR-RELATED"/>
    <property type="match status" value="1"/>
</dbReference>
<evidence type="ECO:0000256" key="6">
    <source>
        <dbReference type="ARBA" id="ARBA00023125"/>
    </source>
</evidence>
<feature type="region of interest" description="Disordered" evidence="12">
    <location>
        <begin position="447"/>
        <end position="466"/>
    </location>
</feature>
<dbReference type="FunFam" id="3.30.160.60:FF:000013">
    <property type="entry name" value="Putative zinc finger E-box-binding homeobox 2"/>
    <property type="match status" value="2"/>
</dbReference>
<feature type="domain" description="C2H2-type" evidence="14">
    <location>
        <begin position="30"/>
        <end position="58"/>
    </location>
</feature>
<dbReference type="PROSITE" id="PS00028">
    <property type="entry name" value="ZINC_FINGER_C2H2_1"/>
    <property type="match status" value="4"/>
</dbReference>
<sequence length="736" mass="82052">MPHPTTTQRSEDSPESDSVGYEDESPEFALLCPKCSKPYHSINSLRDHLRDEHKIDPSDLPDVLMGISTVGKEPNDSGDLVDCKVCQKQFANVYRLQRHMISHDESVGLRRFKCNDCGKAFKFKHHLKEHVRIHTGDKPFECKHCGKRFSHSGSYSSHMTSKKCQSNKAKSNHHLGSQDHSLNDMDCQSGGPVSSAKDLQLQTEALVSSLTTPLALSTSVNTMTTASVSSVSPSTSTTSNTSSSTVIQLPTEPAPMLATATAFNPLFLNPFMLTSHLAKPELMNPIKALIPDLSLISPLNSLSKPHIADTLANMFGKEELDNLRRMLETVNATVTRSLLEDNLKKWSQEILTNNAILDQLSKAQPIPPESTNGDSDYPMSDGEDDGTEDSANKRSRVRTQISDEQASILRGCYMINPKPKREELQQIAERIGHPFKVVKVWFQNTRARDRREGRTSSTPSKPITPFDVTLNNLPISLKNLSPLPPNVVFSKFPTPPASMTEFQPSPTASPRPPKAETPLDLSTKRSTPCETPPPLVINSDPEDSEDEEIDDEEEGEEDDHEKMESDESDEEDLTSNTQNGDRVTSGPPQTQDLLNNAKKQFEKMIQDKLVSLSPSAAASIVLPTKPVEILPTKPLPDENLVPVNGIYSCDQCDKTFTKKSSITRHKYEHSDQRPHKCMDCDKAFKHKHHLTEHKRLHSGEKPFQCPKCLKRFSHSGSYSQHINHRFSYCKPIKDAN</sequence>
<dbReference type="InterPro" id="IPR036236">
    <property type="entry name" value="Znf_C2H2_sf"/>
</dbReference>
<proteinExistence type="predicted"/>
<dbReference type="PROSITE" id="PS50157">
    <property type="entry name" value="ZINC_FINGER_C2H2_2"/>
    <property type="match status" value="7"/>
</dbReference>
<dbReference type="Pfam" id="PF00046">
    <property type="entry name" value="Homeodomain"/>
    <property type="match status" value="1"/>
</dbReference>
<keyword evidence="6 10" id="KW-0238">DNA-binding</keyword>
<dbReference type="InterPro" id="IPR009057">
    <property type="entry name" value="Homeodomain-like_sf"/>
</dbReference>
<feature type="domain" description="C2H2-type" evidence="14">
    <location>
        <begin position="703"/>
        <end position="731"/>
    </location>
</feature>
<evidence type="ECO:0000259" key="14">
    <source>
        <dbReference type="PROSITE" id="PS50157"/>
    </source>
</evidence>
<organism evidence="15 16">
    <name type="scientific">Tigriopus californicus</name>
    <name type="common">Marine copepod</name>
    <dbReference type="NCBI Taxonomy" id="6832"/>
    <lineage>
        <taxon>Eukaryota</taxon>
        <taxon>Metazoa</taxon>
        <taxon>Ecdysozoa</taxon>
        <taxon>Arthropoda</taxon>
        <taxon>Crustacea</taxon>
        <taxon>Multicrustacea</taxon>
        <taxon>Hexanauplia</taxon>
        <taxon>Copepoda</taxon>
        <taxon>Harpacticoida</taxon>
        <taxon>Harpacticidae</taxon>
        <taxon>Tigriopus</taxon>
    </lineage>
</organism>
<dbReference type="Gene3D" id="3.30.160.60">
    <property type="entry name" value="Classic Zinc Finger"/>
    <property type="match status" value="6"/>
</dbReference>
<evidence type="ECO:0000256" key="2">
    <source>
        <dbReference type="ARBA" id="ARBA00022723"/>
    </source>
</evidence>
<gene>
    <name evidence="15" type="ORF">TCAL_06929</name>
</gene>
<feature type="compositionally biased region" description="Polar residues" evidence="12">
    <location>
        <begin position="574"/>
        <end position="592"/>
    </location>
</feature>
<dbReference type="FunFam" id="3.30.160.60:FF:000744">
    <property type="entry name" value="zinc finger E-box-binding homeobox 1"/>
    <property type="match status" value="1"/>
</dbReference>